<sequence>MKSLQEKIAGYQYVLANPGWTTGDGFMINHLTSVKTVTEGLSQATEQLAVEQSRLAQMQEKAQSIQDVLAGLEDRRVALIRQQAAEQNKVYQSMLVMNGQHTEFNRLLGLGNELLQQRQGLVNVPLRLPQATLDDKQQSALTKTERELALSRLKGEAYGKRACPAGVCGG</sequence>
<reference evidence="3 4" key="1">
    <citation type="submission" date="2020-01" db="EMBL/GenBank/DDBJ databases">
        <title>Dynamics of blaIMP-6 dissemination in carbapenem resistant Enterobacteriacea isolated from regional surveillance in Osaka, Japan.</title>
        <authorList>
            <person name="Abe R."/>
            <person name="Akeda Y."/>
            <person name="Sugawara Y."/>
            <person name="Yamamoto N."/>
            <person name="Tomono K."/>
            <person name="Takeuchi D."/>
            <person name="Kawahara R."/>
            <person name="Hamada S."/>
        </authorList>
    </citation>
    <scope>NUCLEOTIDE SEQUENCE [LARGE SCALE GENOMIC DNA]</scope>
    <source>
        <strain evidence="3 4">E300</strain>
    </source>
</reference>
<organism evidence="3 4">
    <name type="scientific">Escherichia coli</name>
    <dbReference type="NCBI Taxonomy" id="562"/>
    <lineage>
        <taxon>Bacteria</taxon>
        <taxon>Pseudomonadati</taxon>
        <taxon>Pseudomonadota</taxon>
        <taxon>Gammaproteobacteria</taxon>
        <taxon>Enterobacterales</taxon>
        <taxon>Enterobacteriaceae</taxon>
        <taxon>Escherichia</taxon>
    </lineage>
</organism>
<feature type="domain" description="Tail length tape measure" evidence="2">
    <location>
        <begin position="3"/>
        <end position="159"/>
    </location>
</feature>
<dbReference type="InterPro" id="IPR009302">
    <property type="entry name" value="Tail_length_tape_measure"/>
</dbReference>
<dbReference type="AlphaFoldDB" id="A0A8S0FUB8"/>
<gene>
    <name evidence="3" type="ORF">EIMP300_56340</name>
</gene>
<feature type="coiled-coil region" evidence="1">
    <location>
        <begin position="41"/>
        <end position="75"/>
    </location>
</feature>
<dbReference type="Pfam" id="PF06120">
    <property type="entry name" value="Phage_HK97_TLTM"/>
    <property type="match status" value="1"/>
</dbReference>
<evidence type="ECO:0000259" key="2">
    <source>
        <dbReference type="Pfam" id="PF06120"/>
    </source>
</evidence>
<dbReference type="Proteomes" id="UP000467488">
    <property type="component" value="Chromosome"/>
</dbReference>
<proteinExistence type="predicted"/>
<dbReference type="EMBL" id="AP022360">
    <property type="protein sequence ID" value="BBU84234.1"/>
    <property type="molecule type" value="Genomic_DNA"/>
</dbReference>
<keyword evidence="1" id="KW-0175">Coiled coil</keyword>
<protein>
    <recommendedName>
        <fullName evidence="2">Tail length tape measure domain-containing protein</fullName>
    </recommendedName>
</protein>
<evidence type="ECO:0000313" key="3">
    <source>
        <dbReference type="EMBL" id="BBU84234.1"/>
    </source>
</evidence>
<evidence type="ECO:0000256" key="1">
    <source>
        <dbReference type="SAM" id="Coils"/>
    </source>
</evidence>
<name>A0A8S0FUB8_ECOLX</name>
<accession>A0A8S0FUB8</accession>
<evidence type="ECO:0000313" key="4">
    <source>
        <dbReference type="Proteomes" id="UP000467488"/>
    </source>
</evidence>